<dbReference type="Pfam" id="PF25761">
    <property type="entry name" value="TPR_PATROL1"/>
    <property type="match status" value="1"/>
</dbReference>
<name>A0A7N0TK50_KALFE</name>
<protein>
    <submittedName>
        <fullName evidence="4">Uncharacterized protein</fullName>
    </submittedName>
</protein>
<evidence type="ECO:0000259" key="3">
    <source>
        <dbReference type="PROSITE" id="PS51259"/>
    </source>
</evidence>
<dbReference type="OMA" id="EVHEYQI"/>
<feature type="region of interest" description="Disordered" evidence="1">
    <location>
        <begin position="65"/>
        <end position="89"/>
    </location>
</feature>
<keyword evidence="5" id="KW-1185">Reference proteome</keyword>
<feature type="domain" description="MHD2" evidence="3">
    <location>
        <begin position="854"/>
        <end position="965"/>
    </location>
</feature>
<dbReference type="InterPro" id="IPR014770">
    <property type="entry name" value="Munc13_1"/>
</dbReference>
<dbReference type="EnsemblPlants" id="Kaladp0039s0339.1.v1.1">
    <property type="protein sequence ID" value="Kaladp0039s0339.1.v1.1"/>
    <property type="gene ID" value="Kaladp0039s0339.v1.1"/>
</dbReference>
<organism evidence="4 5">
    <name type="scientific">Kalanchoe fedtschenkoi</name>
    <name type="common">Lavender scallops</name>
    <name type="synonym">South American air plant</name>
    <dbReference type="NCBI Taxonomy" id="63787"/>
    <lineage>
        <taxon>Eukaryota</taxon>
        <taxon>Viridiplantae</taxon>
        <taxon>Streptophyta</taxon>
        <taxon>Embryophyta</taxon>
        <taxon>Tracheophyta</taxon>
        <taxon>Spermatophyta</taxon>
        <taxon>Magnoliopsida</taxon>
        <taxon>eudicotyledons</taxon>
        <taxon>Gunneridae</taxon>
        <taxon>Pentapetalae</taxon>
        <taxon>Saxifragales</taxon>
        <taxon>Crassulaceae</taxon>
        <taxon>Kalanchoe</taxon>
    </lineage>
</organism>
<reference evidence="4" key="1">
    <citation type="submission" date="2021-01" db="UniProtKB">
        <authorList>
            <consortium name="EnsemblPlants"/>
        </authorList>
    </citation>
    <scope>IDENTIFICATION</scope>
</reference>
<dbReference type="AlphaFoldDB" id="A0A7N0TK50"/>
<evidence type="ECO:0000256" key="1">
    <source>
        <dbReference type="SAM" id="MobiDB-lite"/>
    </source>
</evidence>
<dbReference type="PANTHER" id="PTHR31280">
    <property type="entry name" value="PROTEIN UNC-13 HOMOLOG"/>
    <property type="match status" value="1"/>
</dbReference>
<dbReference type="Gramene" id="Kaladp0039s0339.1.v1.1">
    <property type="protein sequence ID" value="Kaladp0039s0339.1.v1.1"/>
    <property type="gene ID" value="Kaladp0039s0339.v1.1"/>
</dbReference>
<dbReference type="PROSITE" id="PS51258">
    <property type="entry name" value="MHD1"/>
    <property type="match status" value="1"/>
</dbReference>
<evidence type="ECO:0000313" key="5">
    <source>
        <dbReference type="Proteomes" id="UP000594263"/>
    </source>
</evidence>
<dbReference type="PANTHER" id="PTHR31280:SF1">
    <property type="entry name" value="OS03G0138600 PROTEIN"/>
    <property type="match status" value="1"/>
</dbReference>
<feature type="domain" description="MHD1" evidence="2">
    <location>
        <begin position="570"/>
        <end position="712"/>
    </location>
</feature>
<evidence type="ECO:0000313" key="4">
    <source>
        <dbReference type="EnsemblPlants" id="Kaladp0039s0339.1.v1.1"/>
    </source>
</evidence>
<dbReference type="PROSITE" id="PS51259">
    <property type="entry name" value="MHD2"/>
    <property type="match status" value="1"/>
</dbReference>
<dbReference type="InterPro" id="IPR014772">
    <property type="entry name" value="Munc13_dom-2"/>
</dbReference>
<sequence>MAHNRGKSFAAPASSISTIVPESEHDIQWPFGDVQGLKPEDLRETAYEIFFTSCRSSPGFGGRTSINYYPSNRDGGGGSPGKGSGQEGVGMAVTSRVKKSLGLKTLRRSVSNKRMVAIQSGSLPSSPNAGAAGWFHAGSPLSPGVGYTVPPPTRARRPLTSAEIMRQQMRVMEQSDVRLRKTLMRTLIGQMGRRAETIILPLELLRHLKPSEFNSQKEYHLWQKRQLAILENGLLLHPSTPLEPSNSSASMLRQIIHSTDSNPLDTSKNSEPMRVLCTAVVSLAWRNTNANSAATGTCHWADGYPLNIHIYTSLLRSIFDLKDETIVLDEVDEMLELMKKTWSTLGITREIHNLCFAFVLFNQYVVTSQLEPDLLGAALTMLSTEVAKDVKREKDGVYTRMVAAALASMQGWAERRLLDYHEYFHRSNVHVMESLLPLALSATRILYGDLSMAGLMGGGGVEEGGESSMDMTRERVDNYVRTSVKNAFAKIIQTVNLTSSMDESRASEIIIQLAKETEELASREVEYFSPILKKWHPVSGGIAATTLHNCYGTVLRQYLSGISVLRSDLVEVLERAAKLERILVQIVVEDSENCDDGGKGVVREMTPYEVDSIISELIRKWLDDNLMKVKDCINRAKDTETWNPKSKSEPYAYSGVELMGLAKNVVDEFFEIPICMSSDLVIELADGLDNQIQDYITFVACCGSKESYIPSLPPLKRSCKVSKIRKLLDKAGPCSVVCEEHHYLRAPSEGNHHPRPSTSRGTQRLYIRLNTIHFLQSHLNSLDKTLSLSHPEAISHRRPKHGAGGDTSSSLFQLSHSCIQSATHHVSEVAGYRLIFLDSNFVFYDSLYVGSVAAARIKPTLQLLKQNLSLLFAMVTDRAQPLALRHVMKASLEAFLMVLLAGGSCRIFQRTDQQMIEEDLTQLTRLFCTCEEGLVSEDVVQHEAEGVEDIVELMARSTEQLVEDFSILACEATDFGMSGLRKEPPPSTGMWTSSDPNTILRILCGRDDRVANQFLKKTFQLGKRR</sequence>
<accession>A0A7N0TK50</accession>
<dbReference type="Proteomes" id="UP000594263">
    <property type="component" value="Unplaced"/>
</dbReference>
<dbReference type="InterPro" id="IPR008528">
    <property type="entry name" value="unc-13_homologue"/>
</dbReference>
<feature type="compositionally biased region" description="Gly residues" evidence="1">
    <location>
        <begin position="74"/>
        <end position="88"/>
    </location>
</feature>
<evidence type="ECO:0000259" key="2">
    <source>
        <dbReference type="PROSITE" id="PS51258"/>
    </source>
</evidence>
<proteinExistence type="predicted"/>
<dbReference type="InterPro" id="IPR057984">
    <property type="entry name" value="PATROL1_C"/>
</dbReference>